<keyword evidence="1" id="KW-1133">Transmembrane helix</keyword>
<organism evidence="2 3">
    <name type="scientific">Candidatus Flavonifractor merdipullorum</name>
    <dbReference type="NCBI Taxonomy" id="2838590"/>
    <lineage>
        <taxon>Bacteria</taxon>
        <taxon>Bacillati</taxon>
        <taxon>Bacillota</taxon>
        <taxon>Clostridia</taxon>
        <taxon>Eubacteriales</taxon>
        <taxon>Oscillospiraceae</taxon>
        <taxon>Flavonifractor</taxon>
    </lineage>
</organism>
<gene>
    <name evidence="2" type="ORF">H9868_05400</name>
</gene>
<dbReference type="AlphaFoldDB" id="A0A9D1UP95"/>
<evidence type="ECO:0000313" key="3">
    <source>
        <dbReference type="Proteomes" id="UP000824192"/>
    </source>
</evidence>
<keyword evidence="1" id="KW-0812">Transmembrane</keyword>
<protein>
    <submittedName>
        <fullName evidence="2">DUF2812 domain-containing protein</fullName>
    </submittedName>
</protein>
<accession>A0A9D1UP95</accession>
<comment type="caution">
    <text evidence="2">The sequence shown here is derived from an EMBL/GenBank/DDBJ whole genome shotgun (WGS) entry which is preliminary data.</text>
</comment>
<dbReference type="Proteomes" id="UP000824192">
    <property type="component" value="Unassembled WGS sequence"/>
</dbReference>
<dbReference type="Pfam" id="PF11193">
    <property type="entry name" value="DUF2812"/>
    <property type="match status" value="1"/>
</dbReference>
<sequence>MKYRYRFFPYSTMDIQAAQDELNRLGAAGWKLDRLWLDEIARYVRTDRPVSYCVDWCDAQFDENDDYLQLCADAGWTFVAKRGYWNIYEAPVGTPPIQTDSALEYERFQKQVWKQMKKGMIWSVVLLALLAAAFLFLVTQEQMLNAETLLLWLGMNPVLLPSIFFVLAGELASLLRFFCQWRGLRKTASDGEPLPVPGRGSVFLGKFLHFWRMIFGAMVVVSMIHKACKDGFSQILFFVAVWLVIGIWFWRRPFSTAGQRRTAKAFMGAAVVTLLYWLLLFPAVSSWETPGPAIPSLLTDDPQQVATQSLGNADTLRYNHKEDKGFLLNYTSWNETDGQDQASLSCYRSRSAELARIAFRYEMQAEPGLEPAEGREDLWQLEEHWREDTVHTVYLLREENGVVKAELFTVGPVEDALKTDVIRRMEHCLDE</sequence>
<name>A0A9D1UP95_9FIRM</name>
<keyword evidence="1" id="KW-0472">Membrane</keyword>
<feature type="transmembrane region" description="Helical" evidence="1">
    <location>
        <begin position="262"/>
        <end position="284"/>
    </location>
</feature>
<evidence type="ECO:0000313" key="2">
    <source>
        <dbReference type="EMBL" id="HIW93961.1"/>
    </source>
</evidence>
<feature type="transmembrane region" description="Helical" evidence="1">
    <location>
        <begin position="207"/>
        <end position="225"/>
    </location>
</feature>
<dbReference type="InterPro" id="IPR021359">
    <property type="entry name" value="DUF2812"/>
</dbReference>
<reference evidence="2" key="1">
    <citation type="journal article" date="2021" name="PeerJ">
        <title>Extensive microbial diversity within the chicken gut microbiome revealed by metagenomics and culture.</title>
        <authorList>
            <person name="Gilroy R."/>
            <person name="Ravi A."/>
            <person name="Getino M."/>
            <person name="Pursley I."/>
            <person name="Horton D.L."/>
            <person name="Alikhan N.F."/>
            <person name="Baker D."/>
            <person name="Gharbi K."/>
            <person name="Hall N."/>
            <person name="Watson M."/>
            <person name="Adriaenssens E.M."/>
            <person name="Foster-Nyarko E."/>
            <person name="Jarju S."/>
            <person name="Secka A."/>
            <person name="Antonio M."/>
            <person name="Oren A."/>
            <person name="Chaudhuri R.R."/>
            <person name="La Ragione R."/>
            <person name="Hildebrand F."/>
            <person name="Pallen M.J."/>
        </authorList>
    </citation>
    <scope>NUCLEOTIDE SEQUENCE</scope>
    <source>
        <strain evidence="2">ChiGjej6B6-1540</strain>
    </source>
</reference>
<proteinExistence type="predicted"/>
<dbReference type="EMBL" id="DXGA01000106">
    <property type="protein sequence ID" value="HIW93961.1"/>
    <property type="molecule type" value="Genomic_DNA"/>
</dbReference>
<reference evidence="2" key="2">
    <citation type="submission" date="2021-04" db="EMBL/GenBank/DDBJ databases">
        <authorList>
            <person name="Gilroy R."/>
        </authorList>
    </citation>
    <scope>NUCLEOTIDE SEQUENCE</scope>
    <source>
        <strain evidence="2">ChiGjej6B6-1540</strain>
    </source>
</reference>
<evidence type="ECO:0000256" key="1">
    <source>
        <dbReference type="SAM" id="Phobius"/>
    </source>
</evidence>
<feature type="transmembrane region" description="Helical" evidence="1">
    <location>
        <begin position="231"/>
        <end position="250"/>
    </location>
</feature>
<feature type="transmembrane region" description="Helical" evidence="1">
    <location>
        <begin position="119"/>
        <end position="138"/>
    </location>
</feature>
<feature type="transmembrane region" description="Helical" evidence="1">
    <location>
        <begin position="158"/>
        <end position="179"/>
    </location>
</feature>